<evidence type="ECO:0000313" key="2">
    <source>
        <dbReference type="EMBL" id="KCZ72538.1"/>
    </source>
</evidence>
<keyword evidence="1" id="KW-0472">Membrane</keyword>
<dbReference type="InterPro" id="IPR042106">
    <property type="entry name" value="Nuo/plastoQ_OxRdtase_6_NuoJ"/>
</dbReference>
<name>A0A062V7L1_9EURY</name>
<dbReference type="Gene3D" id="1.20.120.1200">
    <property type="entry name" value="NADH-ubiquinone/plastoquinone oxidoreductase chain 6, subunit NuoJ"/>
    <property type="match status" value="1"/>
</dbReference>
<dbReference type="EMBL" id="JMIY01000002">
    <property type="protein sequence ID" value="KCZ72538.1"/>
    <property type="molecule type" value="Genomic_DNA"/>
</dbReference>
<keyword evidence="3" id="KW-1185">Reference proteome</keyword>
<evidence type="ECO:0000313" key="3">
    <source>
        <dbReference type="Proteomes" id="UP000027153"/>
    </source>
</evidence>
<dbReference type="AlphaFoldDB" id="A0A062V7L1"/>
<reference evidence="2 3" key="1">
    <citation type="journal article" date="2013" name="Nature">
        <title>Anaerobic oxidation of methane coupled to nitrate reduction in a novel archaeal lineage.</title>
        <authorList>
            <person name="Haroon M.F."/>
            <person name="Hu S."/>
            <person name="Shi Y."/>
            <person name="Imelfort M."/>
            <person name="Keller J."/>
            <person name="Hugenholtz P."/>
            <person name="Yuan Z."/>
            <person name="Tyson G.W."/>
        </authorList>
    </citation>
    <scope>NUCLEOTIDE SEQUENCE [LARGE SCALE GENOMIC DNA]</scope>
    <source>
        <strain evidence="2 3">ANME-2d</strain>
    </source>
</reference>
<keyword evidence="1" id="KW-1133">Transmembrane helix</keyword>
<sequence length="84" mass="8999">MLTKILNLVVALLLFSVLFIAVDDSYSIWSGKEEAIHIGVEEIAGGPDIGGGIFSDFILSFEVLALLLITALIGALYIAKKEAF</sequence>
<protein>
    <submittedName>
        <fullName evidence="2">Uncharacterized protein</fullName>
    </submittedName>
</protein>
<organism evidence="2 3">
    <name type="scientific">Candidatus Methanoperedens nitratireducens</name>
    <dbReference type="NCBI Taxonomy" id="1392998"/>
    <lineage>
        <taxon>Archaea</taxon>
        <taxon>Methanobacteriati</taxon>
        <taxon>Methanobacteriota</taxon>
        <taxon>Stenosarchaea group</taxon>
        <taxon>Methanomicrobia</taxon>
        <taxon>Methanosarcinales</taxon>
        <taxon>ANME-2 cluster</taxon>
        <taxon>Candidatus Methanoperedentaceae</taxon>
        <taxon>Candidatus Methanoperedens</taxon>
    </lineage>
</organism>
<dbReference type="Proteomes" id="UP000027153">
    <property type="component" value="Unassembled WGS sequence"/>
</dbReference>
<accession>A0A062V7L1</accession>
<gene>
    <name evidence="2" type="ORF">ANME2D_00967</name>
</gene>
<comment type="caution">
    <text evidence="2">The sequence shown here is derived from an EMBL/GenBank/DDBJ whole genome shotgun (WGS) entry which is preliminary data.</text>
</comment>
<keyword evidence="1" id="KW-0812">Transmembrane</keyword>
<feature type="transmembrane region" description="Helical" evidence="1">
    <location>
        <begin position="57"/>
        <end position="79"/>
    </location>
</feature>
<feature type="transmembrane region" description="Helical" evidence="1">
    <location>
        <begin position="5"/>
        <end position="22"/>
    </location>
</feature>
<proteinExistence type="predicted"/>
<evidence type="ECO:0000256" key="1">
    <source>
        <dbReference type="SAM" id="Phobius"/>
    </source>
</evidence>
<dbReference type="RefSeq" id="WP_048089441.1">
    <property type="nucleotide sequence ID" value="NZ_JMIY01000002.1"/>
</dbReference>